<feature type="signal peptide" evidence="1">
    <location>
        <begin position="1"/>
        <end position="19"/>
    </location>
</feature>
<comment type="caution">
    <text evidence="3">The sequence shown here is derived from an EMBL/GenBank/DDBJ whole genome shotgun (WGS) entry which is preliminary data.</text>
</comment>
<dbReference type="RefSeq" id="WP_118258265.1">
    <property type="nucleotide sequence ID" value="NZ_CALBWO010000038.1"/>
</dbReference>
<accession>A0A412X5H2</accession>
<proteinExistence type="predicted"/>
<evidence type="ECO:0000259" key="2">
    <source>
        <dbReference type="Pfam" id="PF11396"/>
    </source>
</evidence>
<sequence length="276" mass="32317">MKTRMTIFVSLLLAGFAFTSCDDSDDNYTPDEKIVNVLYEKYPNAQRVDWELQHDYYVADFYDNNIEKEAWITTKGEWVMTESDILFNNLPDAVQTAFNESEYKDWRVDDVDMLERIEMETVYVIEVEKSKQEFDLFYAEDGTLIKAVEDIDNNNNYQPNTVPEVLKNFINEKYPQATIVDIEVEKGITEIDILHENKAKELHFNSANEWLYTTWDIREKEIQDIATKVLNDNPGFKIDDIDYKESADGSEVYIFELEKGNQEIHVTVDMEGNVVK</sequence>
<feature type="chain" id="PRO_5019150162" description="Putative beta-lactamase-inhibitor-like PepSY-like domain-containing protein" evidence="1">
    <location>
        <begin position="20"/>
        <end position="276"/>
    </location>
</feature>
<gene>
    <name evidence="3" type="ORF">DWW18_00165</name>
</gene>
<feature type="domain" description="Putative beta-lactamase-inhibitor-like PepSY-like" evidence="2">
    <location>
        <begin position="55"/>
        <end position="146"/>
    </location>
</feature>
<dbReference type="PROSITE" id="PS51257">
    <property type="entry name" value="PROKAR_LIPOPROTEIN"/>
    <property type="match status" value="1"/>
</dbReference>
<dbReference type="Proteomes" id="UP000283589">
    <property type="component" value="Unassembled WGS sequence"/>
</dbReference>
<dbReference type="AlphaFoldDB" id="A0A412X5H2"/>
<feature type="domain" description="Putative beta-lactamase-inhibitor-like PepSY-like" evidence="2">
    <location>
        <begin position="199"/>
        <end position="275"/>
    </location>
</feature>
<dbReference type="SUPFAM" id="SSF160574">
    <property type="entry name" value="BT0923-like"/>
    <property type="match status" value="2"/>
</dbReference>
<keyword evidence="1" id="KW-0732">Signal</keyword>
<evidence type="ECO:0000313" key="3">
    <source>
        <dbReference type="EMBL" id="RGV36653.1"/>
    </source>
</evidence>
<dbReference type="Gene3D" id="3.10.450.360">
    <property type="match status" value="2"/>
</dbReference>
<dbReference type="Pfam" id="PF11396">
    <property type="entry name" value="PepSY_like"/>
    <property type="match status" value="3"/>
</dbReference>
<name>A0A412X5H2_9BACT</name>
<reference evidence="3 4" key="1">
    <citation type="submission" date="2018-08" db="EMBL/GenBank/DDBJ databases">
        <title>A genome reference for cultivated species of the human gut microbiota.</title>
        <authorList>
            <person name="Zou Y."/>
            <person name="Xue W."/>
            <person name="Luo G."/>
        </authorList>
    </citation>
    <scope>NUCLEOTIDE SEQUENCE [LARGE SCALE GENOMIC DNA]</scope>
    <source>
        <strain evidence="3 4">AF14-49</strain>
    </source>
</reference>
<feature type="domain" description="Putative beta-lactamase-inhibitor-like PepSY-like" evidence="2">
    <location>
        <begin position="158"/>
        <end position="193"/>
    </location>
</feature>
<evidence type="ECO:0000256" key="1">
    <source>
        <dbReference type="SAM" id="SignalP"/>
    </source>
</evidence>
<evidence type="ECO:0000313" key="4">
    <source>
        <dbReference type="Proteomes" id="UP000283589"/>
    </source>
</evidence>
<protein>
    <recommendedName>
        <fullName evidence="2">Putative beta-lactamase-inhibitor-like PepSY-like domain-containing protein</fullName>
    </recommendedName>
</protein>
<dbReference type="EMBL" id="QRZA01000001">
    <property type="protein sequence ID" value="RGV36653.1"/>
    <property type="molecule type" value="Genomic_DNA"/>
</dbReference>
<dbReference type="InterPro" id="IPR021533">
    <property type="entry name" value="PepSY-like"/>
</dbReference>
<organism evidence="3 4">
    <name type="scientific">Butyricimonas virosa</name>
    <dbReference type="NCBI Taxonomy" id="544645"/>
    <lineage>
        <taxon>Bacteria</taxon>
        <taxon>Pseudomonadati</taxon>
        <taxon>Bacteroidota</taxon>
        <taxon>Bacteroidia</taxon>
        <taxon>Bacteroidales</taxon>
        <taxon>Odoribacteraceae</taxon>
        <taxon>Butyricimonas</taxon>
    </lineage>
</organism>
<dbReference type="STRING" id="1121130.GCA_000519105_02361"/>